<evidence type="ECO:0000313" key="2">
    <source>
        <dbReference type="EMBL" id="CDG95885.1"/>
    </source>
</evidence>
<gene>
    <name evidence="2" type="ORF">XBP1_1670016</name>
</gene>
<dbReference type="SUPFAM" id="SSF51735">
    <property type="entry name" value="NAD(P)-binding Rossmann-fold domains"/>
    <property type="match status" value="1"/>
</dbReference>
<evidence type="ECO:0000259" key="1">
    <source>
        <dbReference type="Pfam" id="PF01370"/>
    </source>
</evidence>
<dbReference type="AlphaFoldDB" id="A0A077ND79"/>
<organism evidence="2">
    <name type="scientific">Xenorhabdus bovienii str. puntauvense</name>
    <dbReference type="NCBI Taxonomy" id="1398201"/>
    <lineage>
        <taxon>Bacteria</taxon>
        <taxon>Pseudomonadati</taxon>
        <taxon>Pseudomonadota</taxon>
        <taxon>Gammaproteobacteria</taxon>
        <taxon>Enterobacterales</taxon>
        <taxon>Morganellaceae</taxon>
        <taxon>Xenorhabdus</taxon>
    </lineage>
</organism>
<dbReference type="HOGENOM" id="CLU_079887_0_0_6"/>
<protein>
    <recommendedName>
        <fullName evidence="1">NAD-dependent epimerase/dehydratase domain-containing protein</fullName>
    </recommendedName>
</protein>
<dbReference type="EMBL" id="CBSW010000076">
    <property type="protein sequence ID" value="CDG95885.1"/>
    <property type="molecule type" value="Genomic_DNA"/>
</dbReference>
<feature type="domain" description="NAD-dependent epimerase/dehydratase" evidence="1">
    <location>
        <begin position="4"/>
        <end position="113"/>
    </location>
</feature>
<sequence>MRKILIIGASGFIGKKVADYLSHSGDFDVIRYSRFQQEGYFSCLIGDSDWVNMIDSCEAIINCSGVGLAKLKKNQRANEDIAKQIVRSIPDSSDRKYKILHLSSVKAYNANNYKDIYSIDKCRSEAVFFRGKHKLFGELLRIPAVFGQDDKNLQPLVRLARKGQLPGINSHISDWHCITNNDVAYYIYCWLNKDNLSTLNISYLLSEKRYSINDLVESINHSVHGNGYQARKKV</sequence>
<proteinExistence type="predicted"/>
<dbReference type="Proteomes" id="UP000028511">
    <property type="component" value="Unassembled WGS sequence"/>
</dbReference>
<dbReference type="RefSeq" id="WP_038215653.1">
    <property type="nucleotide sequence ID" value="NZ_CAWLWN010000152.1"/>
</dbReference>
<comment type="caution">
    <text evidence="2">The sequence shown here is derived from an EMBL/GenBank/DDBJ whole genome shotgun (WGS) entry which is preliminary data.</text>
</comment>
<dbReference type="InterPro" id="IPR001509">
    <property type="entry name" value="Epimerase_deHydtase"/>
</dbReference>
<dbReference type="Pfam" id="PF01370">
    <property type="entry name" value="Epimerase"/>
    <property type="match status" value="1"/>
</dbReference>
<accession>A0A077ND79</accession>
<reference evidence="2" key="1">
    <citation type="submission" date="2013-07" db="EMBL/GenBank/DDBJ databases">
        <title>Sub-species coevolution in mutualistic symbiosis.</title>
        <authorList>
            <person name="Murfin K."/>
            <person name="Klassen J."/>
            <person name="Lee M."/>
            <person name="Forst S."/>
            <person name="Stock P."/>
            <person name="Goodrich-Blair H."/>
        </authorList>
    </citation>
    <scope>NUCLEOTIDE SEQUENCE [LARGE SCALE GENOMIC DNA]</scope>
    <source>
        <strain evidence="2">Puntauvense</strain>
    </source>
</reference>
<name>A0A077ND79_XENBV</name>
<dbReference type="Gene3D" id="3.40.50.720">
    <property type="entry name" value="NAD(P)-binding Rossmann-like Domain"/>
    <property type="match status" value="1"/>
</dbReference>
<dbReference type="InterPro" id="IPR036291">
    <property type="entry name" value="NAD(P)-bd_dom_sf"/>
</dbReference>